<protein>
    <submittedName>
        <fullName evidence="1">Uncharacterized protein</fullName>
    </submittedName>
</protein>
<gene>
    <name evidence="1" type="ORF">CPB83DRAFT_900042</name>
</gene>
<evidence type="ECO:0000313" key="1">
    <source>
        <dbReference type="EMBL" id="KAF9521985.1"/>
    </source>
</evidence>
<accession>A0A9P6E3T8</accession>
<dbReference type="AlphaFoldDB" id="A0A9P6E3T8"/>
<sequence length="120" mass="13673">MGNPFSDSVPLSQRTEASLFIPSFNAWFLVKGKTLMCNISCLSMVSPILADARAAATAHGPMSKGTRDKPLRLPNTISYKVFRDFVLWFFRFQHKRNSEWTTNELQNIMELSHFWAVESG</sequence>
<proteinExistence type="predicted"/>
<name>A0A9P6E3T8_9AGAR</name>
<reference evidence="1" key="1">
    <citation type="submission" date="2020-11" db="EMBL/GenBank/DDBJ databases">
        <authorList>
            <consortium name="DOE Joint Genome Institute"/>
            <person name="Ahrendt S."/>
            <person name="Riley R."/>
            <person name="Andreopoulos W."/>
            <person name="Labutti K."/>
            <person name="Pangilinan J."/>
            <person name="Ruiz-Duenas F.J."/>
            <person name="Barrasa J.M."/>
            <person name="Sanchez-Garcia M."/>
            <person name="Camarero S."/>
            <person name="Miyauchi S."/>
            <person name="Serrano A."/>
            <person name="Linde D."/>
            <person name="Babiker R."/>
            <person name="Drula E."/>
            <person name="Ayuso-Fernandez I."/>
            <person name="Pacheco R."/>
            <person name="Padilla G."/>
            <person name="Ferreira P."/>
            <person name="Barriuso J."/>
            <person name="Kellner H."/>
            <person name="Castanera R."/>
            <person name="Alfaro M."/>
            <person name="Ramirez L."/>
            <person name="Pisabarro A.G."/>
            <person name="Kuo A."/>
            <person name="Tritt A."/>
            <person name="Lipzen A."/>
            <person name="He G."/>
            <person name="Yan M."/>
            <person name="Ng V."/>
            <person name="Cullen D."/>
            <person name="Martin F."/>
            <person name="Rosso M.-N."/>
            <person name="Henrissat B."/>
            <person name="Hibbett D."/>
            <person name="Martinez A.T."/>
            <person name="Grigoriev I.V."/>
        </authorList>
    </citation>
    <scope>NUCLEOTIDE SEQUENCE</scope>
    <source>
        <strain evidence="1">CBS 506.95</strain>
    </source>
</reference>
<evidence type="ECO:0000313" key="2">
    <source>
        <dbReference type="Proteomes" id="UP000807306"/>
    </source>
</evidence>
<comment type="caution">
    <text evidence="1">The sequence shown here is derived from an EMBL/GenBank/DDBJ whole genome shotgun (WGS) entry which is preliminary data.</text>
</comment>
<dbReference type="EMBL" id="MU157968">
    <property type="protein sequence ID" value="KAF9521985.1"/>
    <property type="molecule type" value="Genomic_DNA"/>
</dbReference>
<keyword evidence="2" id="KW-1185">Reference proteome</keyword>
<organism evidence="1 2">
    <name type="scientific">Crepidotus variabilis</name>
    <dbReference type="NCBI Taxonomy" id="179855"/>
    <lineage>
        <taxon>Eukaryota</taxon>
        <taxon>Fungi</taxon>
        <taxon>Dikarya</taxon>
        <taxon>Basidiomycota</taxon>
        <taxon>Agaricomycotina</taxon>
        <taxon>Agaricomycetes</taxon>
        <taxon>Agaricomycetidae</taxon>
        <taxon>Agaricales</taxon>
        <taxon>Agaricineae</taxon>
        <taxon>Crepidotaceae</taxon>
        <taxon>Crepidotus</taxon>
    </lineage>
</organism>
<dbReference type="Proteomes" id="UP000807306">
    <property type="component" value="Unassembled WGS sequence"/>
</dbReference>